<dbReference type="EMBL" id="GBXM01099109">
    <property type="protein sequence ID" value="JAH09468.1"/>
    <property type="molecule type" value="Transcribed_RNA"/>
</dbReference>
<accession>A0A0E9Q021</accession>
<reference evidence="1" key="1">
    <citation type="submission" date="2014-11" db="EMBL/GenBank/DDBJ databases">
        <authorList>
            <person name="Amaro Gonzalez C."/>
        </authorList>
    </citation>
    <scope>NUCLEOTIDE SEQUENCE</scope>
</reference>
<proteinExistence type="predicted"/>
<protein>
    <submittedName>
        <fullName evidence="1">Uncharacterized protein</fullName>
    </submittedName>
</protein>
<dbReference type="AlphaFoldDB" id="A0A0E9Q021"/>
<evidence type="ECO:0000313" key="1">
    <source>
        <dbReference type="EMBL" id="JAH09468.1"/>
    </source>
</evidence>
<organism evidence="1">
    <name type="scientific">Anguilla anguilla</name>
    <name type="common">European freshwater eel</name>
    <name type="synonym">Muraena anguilla</name>
    <dbReference type="NCBI Taxonomy" id="7936"/>
    <lineage>
        <taxon>Eukaryota</taxon>
        <taxon>Metazoa</taxon>
        <taxon>Chordata</taxon>
        <taxon>Craniata</taxon>
        <taxon>Vertebrata</taxon>
        <taxon>Euteleostomi</taxon>
        <taxon>Actinopterygii</taxon>
        <taxon>Neopterygii</taxon>
        <taxon>Teleostei</taxon>
        <taxon>Anguilliformes</taxon>
        <taxon>Anguillidae</taxon>
        <taxon>Anguilla</taxon>
    </lineage>
</organism>
<sequence length="42" mass="4719">MLLFALREGGTFSTSCLPVNAKDNVRCVMLIFGQNHYLTSNR</sequence>
<name>A0A0E9Q021_ANGAN</name>
<reference evidence="1" key="2">
    <citation type="journal article" date="2015" name="Fish Shellfish Immunol.">
        <title>Early steps in the European eel (Anguilla anguilla)-Vibrio vulnificus interaction in the gills: Role of the RtxA13 toxin.</title>
        <authorList>
            <person name="Callol A."/>
            <person name="Pajuelo D."/>
            <person name="Ebbesson L."/>
            <person name="Teles M."/>
            <person name="MacKenzie S."/>
            <person name="Amaro C."/>
        </authorList>
    </citation>
    <scope>NUCLEOTIDE SEQUENCE</scope>
</reference>